<dbReference type="InterPro" id="IPR037066">
    <property type="entry name" value="Plug_dom_sf"/>
</dbReference>
<gene>
    <name evidence="15" type="ORF">NBRC116591_16580</name>
</gene>
<evidence type="ECO:0000256" key="1">
    <source>
        <dbReference type="ARBA" id="ARBA00004571"/>
    </source>
</evidence>
<evidence type="ECO:0000256" key="11">
    <source>
        <dbReference type="PROSITE-ProRule" id="PRU01360"/>
    </source>
</evidence>
<dbReference type="SUPFAM" id="SSF56935">
    <property type="entry name" value="Porins"/>
    <property type="match status" value="1"/>
</dbReference>
<evidence type="ECO:0000256" key="5">
    <source>
        <dbReference type="ARBA" id="ARBA00022692"/>
    </source>
</evidence>
<dbReference type="InterPro" id="IPR000531">
    <property type="entry name" value="Beta-barrel_TonB"/>
</dbReference>
<dbReference type="RefSeq" id="WP_353302502.1">
    <property type="nucleotide sequence ID" value="NZ_BAABWN010000005.1"/>
</dbReference>
<keyword evidence="8 11" id="KW-0472">Membrane</keyword>
<dbReference type="PROSITE" id="PS52016">
    <property type="entry name" value="TONB_DEPENDENT_REC_3"/>
    <property type="match status" value="1"/>
</dbReference>
<evidence type="ECO:0000256" key="10">
    <source>
        <dbReference type="ARBA" id="ARBA00023237"/>
    </source>
</evidence>
<keyword evidence="5 11" id="KW-0812">Transmembrane</keyword>
<dbReference type="InterPro" id="IPR036942">
    <property type="entry name" value="Beta-barrel_TonB_sf"/>
</dbReference>
<dbReference type="PANTHER" id="PTHR30069:SF29">
    <property type="entry name" value="HEMOGLOBIN AND HEMOGLOBIN-HAPTOGLOBIN-BINDING PROTEIN 1-RELATED"/>
    <property type="match status" value="1"/>
</dbReference>
<evidence type="ECO:0000256" key="7">
    <source>
        <dbReference type="ARBA" id="ARBA00023077"/>
    </source>
</evidence>
<evidence type="ECO:0000256" key="9">
    <source>
        <dbReference type="ARBA" id="ARBA00023170"/>
    </source>
</evidence>
<evidence type="ECO:0000256" key="8">
    <source>
        <dbReference type="ARBA" id="ARBA00023136"/>
    </source>
</evidence>
<evidence type="ECO:0000256" key="12">
    <source>
        <dbReference type="PROSITE-ProRule" id="PRU10143"/>
    </source>
</evidence>
<sequence>MTNPRDAFNVLPQLAVLSVAIAAVNTQVYASESEDTLTEPARQERLLETVLVTGNQSQAKKVASETHYFLSAEETDLIRGISSEDLIAKLPSANITTNSRGETLVNIRGAGERQLAVFFNGALVNVPWDNRYDLELLPANAISSVATATGTLSPQYGVNALSAVSLQPKTELQNSDNFQIDAQFGSQQQRGVDVVGSIKRHEHDFILGLGSYERDGVSLSNDANLEFHQTDNDVRTNTDYDRQNLFFHYGYEQSTWDISASVIYADIERGIAPESDRPADDVRFWRYPKADTFMAIVSGSAVLNANSEITATAWVQDYQQTINSYTDSSYSIIDAVQEDDDQTQGLRFIYTYDFDLASLNFSGNYLHSEHDQKETDFDPAGFALNPDAPTLKYSQDLISTGLDFEAQLVEGVSLELGAGIDSVHYIDTGELPGIDNFSEPVLRAGIAWQVNDSFTLRGAVGEKSRLPTLRELFGAALNRFLINPDLKPETIVSTEVGFDWHFYQNNISVTLFDQNLDDTIDQRRVDGLRQRINLKGSQVTGIEFNSHWGISDSLSLIAQATITDARRKVSSSEEPDVLSERPENFARLQLDYQFQSDKSLYLEAQHRGKSFSPDPDGDFQELDDATLINVGLDWNLESLTGSNQMSLYLRAENITDEFYFPQSGLPAAGMSYRVGARFQY</sequence>
<feature type="domain" description="TonB-dependent receptor plug" evidence="14">
    <location>
        <begin position="71"/>
        <end position="164"/>
    </location>
</feature>
<keyword evidence="7 12" id="KW-0798">TonB box</keyword>
<reference evidence="15 16" key="1">
    <citation type="submission" date="2024-04" db="EMBL/GenBank/DDBJ databases">
        <title>Draft genome sequence of Sessilibacter corallicola NBRC 116591.</title>
        <authorList>
            <person name="Miyakawa T."/>
            <person name="Kusuya Y."/>
            <person name="Miura T."/>
        </authorList>
    </citation>
    <scope>NUCLEOTIDE SEQUENCE [LARGE SCALE GENOMIC DNA]</scope>
    <source>
        <strain evidence="15 16">KU-00831-HH</strain>
    </source>
</reference>
<evidence type="ECO:0000256" key="3">
    <source>
        <dbReference type="ARBA" id="ARBA00022448"/>
    </source>
</evidence>
<evidence type="ECO:0000256" key="2">
    <source>
        <dbReference type="ARBA" id="ARBA00008143"/>
    </source>
</evidence>
<dbReference type="InterPro" id="IPR039426">
    <property type="entry name" value="TonB-dep_rcpt-like"/>
</dbReference>
<feature type="short sequence motif" description="TonB box" evidence="12">
    <location>
        <begin position="49"/>
        <end position="55"/>
    </location>
</feature>
<comment type="subcellular location">
    <subcellularLocation>
        <location evidence="1 11">Cell outer membrane</location>
        <topology evidence="1 11">Multi-pass membrane protein</topology>
    </subcellularLocation>
</comment>
<dbReference type="InterPro" id="IPR012910">
    <property type="entry name" value="Plug_dom"/>
</dbReference>
<proteinExistence type="inferred from homology"/>
<keyword evidence="4 11" id="KW-1134">Transmembrane beta strand</keyword>
<dbReference type="Pfam" id="PF00593">
    <property type="entry name" value="TonB_dep_Rec_b-barrel"/>
    <property type="match status" value="1"/>
</dbReference>
<dbReference type="InterPro" id="IPR010916">
    <property type="entry name" value="TonB_box_CS"/>
</dbReference>
<evidence type="ECO:0000313" key="15">
    <source>
        <dbReference type="EMBL" id="GAA6167847.1"/>
    </source>
</evidence>
<accession>A0ABQ0A886</accession>
<keyword evidence="16" id="KW-1185">Reference proteome</keyword>
<name>A0ABQ0A886_9GAMM</name>
<evidence type="ECO:0000256" key="6">
    <source>
        <dbReference type="ARBA" id="ARBA00022729"/>
    </source>
</evidence>
<organism evidence="15 16">
    <name type="scientific">Sessilibacter corallicola</name>
    <dbReference type="NCBI Taxonomy" id="2904075"/>
    <lineage>
        <taxon>Bacteria</taxon>
        <taxon>Pseudomonadati</taxon>
        <taxon>Pseudomonadota</taxon>
        <taxon>Gammaproteobacteria</taxon>
        <taxon>Cellvibrionales</taxon>
        <taxon>Cellvibrionaceae</taxon>
        <taxon>Sessilibacter</taxon>
    </lineage>
</organism>
<keyword evidence="9 15" id="KW-0675">Receptor</keyword>
<dbReference type="Gene3D" id="2.40.170.20">
    <property type="entry name" value="TonB-dependent receptor, beta-barrel domain"/>
    <property type="match status" value="1"/>
</dbReference>
<dbReference type="Pfam" id="PF07715">
    <property type="entry name" value="Plug"/>
    <property type="match status" value="1"/>
</dbReference>
<dbReference type="Gene3D" id="2.170.130.10">
    <property type="entry name" value="TonB-dependent receptor, plug domain"/>
    <property type="match status" value="1"/>
</dbReference>
<keyword evidence="6" id="KW-0732">Signal</keyword>
<evidence type="ECO:0000313" key="16">
    <source>
        <dbReference type="Proteomes" id="UP001465153"/>
    </source>
</evidence>
<keyword evidence="3 11" id="KW-0813">Transport</keyword>
<protein>
    <submittedName>
        <fullName evidence="15">Siderophore amonabactin TonB-dependent receptor</fullName>
    </submittedName>
</protein>
<dbReference type="PROSITE" id="PS00430">
    <property type="entry name" value="TONB_DEPENDENT_REC_1"/>
    <property type="match status" value="1"/>
</dbReference>
<evidence type="ECO:0000259" key="14">
    <source>
        <dbReference type="Pfam" id="PF07715"/>
    </source>
</evidence>
<feature type="domain" description="TonB-dependent receptor-like beta-barrel" evidence="13">
    <location>
        <begin position="235"/>
        <end position="654"/>
    </location>
</feature>
<dbReference type="Proteomes" id="UP001465153">
    <property type="component" value="Unassembled WGS sequence"/>
</dbReference>
<keyword evidence="10 11" id="KW-0998">Cell outer membrane</keyword>
<evidence type="ECO:0000256" key="4">
    <source>
        <dbReference type="ARBA" id="ARBA00022452"/>
    </source>
</evidence>
<evidence type="ECO:0000259" key="13">
    <source>
        <dbReference type="Pfam" id="PF00593"/>
    </source>
</evidence>
<dbReference type="EMBL" id="BAABWN010000005">
    <property type="protein sequence ID" value="GAA6167847.1"/>
    <property type="molecule type" value="Genomic_DNA"/>
</dbReference>
<dbReference type="PANTHER" id="PTHR30069">
    <property type="entry name" value="TONB-DEPENDENT OUTER MEMBRANE RECEPTOR"/>
    <property type="match status" value="1"/>
</dbReference>
<comment type="caution">
    <text evidence="15">The sequence shown here is derived from an EMBL/GenBank/DDBJ whole genome shotgun (WGS) entry which is preliminary data.</text>
</comment>
<comment type="similarity">
    <text evidence="2">Belongs to the TonB-dependent receptor family. Hemoglobin/haptoglobin binding protein subfamily.</text>
</comment>